<dbReference type="RefSeq" id="WP_184459255.1">
    <property type="nucleotide sequence ID" value="NZ_JACIFV010000022.1"/>
</dbReference>
<evidence type="ECO:0000313" key="2">
    <source>
        <dbReference type="Proteomes" id="UP000524492"/>
    </source>
</evidence>
<dbReference type="Proteomes" id="UP000524492">
    <property type="component" value="Unassembled WGS sequence"/>
</dbReference>
<reference evidence="1 2" key="1">
    <citation type="submission" date="2020-08" db="EMBL/GenBank/DDBJ databases">
        <title>Genomic Encyclopedia of Type Strains, Phase IV (KMG-V): Genome sequencing to study the core and pangenomes of soil and plant-associated prokaryotes.</title>
        <authorList>
            <person name="Whitman W."/>
        </authorList>
    </citation>
    <scope>NUCLEOTIDE SEQUENCE [LARGE SCALE GENOMIC DNA]</scope>
    <source>
        <strain evidence="1 2">SEMIA 4074</strain>
    </source>
</reference>
<accession>A0A7W6VRE5</accession>
<organism evidence="1 2">
    <name type="scientific">Rhizobium aethiopicum</name>
    <dbReference type="NCBI Taxonomy" id="1138170"/>
    <lineage>
        <taxon>Bacteria</taxon>
        <taxon>Pseudomonadati</taxon>
        <taxon>Pseudomonadota</taxon>
        <taxon>Alphaproteobacteria</taxon>
        <taxon>Hyphomicrobiales</taxon>
        <taxon>Rhizobiaceae</taxon>
        <taxon>Rhizobium/Agrobacterium group</taxon>
        <taxon>Rhizobium</taxon>
    </lineage>
</organism>
<evidence type="ECO:0000313" key="1">
    <source>
        <dbReference type="EMBL" id="MBB4194714.1"/>
    </source>
</evidence>
<dbReference type="EMBL" id="JACIFV010000022">
    <property type="protein sequence ID" value="MBB4194714.1"/>
    <property type="molecule type" value="Genomic_DNA"/>
</dbReference>
<sequence>MAFLRMPGEKQEFRLPERARREEYSVTRSLSEEGDVFERRRPTARVIKL</sequence>
<proteinExistence type="predicted"/>
<gene>
    <name evidence="1" type="ORF">GGD53_004894</name>
</gene>
<comment type="caution">
    <text evidence="1">The sequence shown here is derived from an EMBL/GenBank/DDBJ whole genome shotgun (WGS) entry which is preliminary data.</text>
</comment>
<name>A0A7W6VRE5_9HYPH</name>
<dbReference type="AlphaFoldDB" id="A0A7W6VRE5"/>
<keyword evidence="2" id="KW-1185">Reference proteome</keyword>
<protein>
    <submittedName>
        <fullName evidence="1">Uncharacterized protein</fullName>
    </submittedName>
</protein>